<dbReference type="SUPFAM" id="SSF56059">
    <property type="entry name" value="Glutathione synthetase ATP-binding domain-like"/>
    <property type="match status" value="1"/>
</dbReference>
<dbReference type="GO" id="GO:0005524">
    <property type="term" value="F:ATP binding"/>
    <property type="evidence" value="ECO:0007669"/>
    <property type="project" value="UniProtKB-UniRule"/>
</dbReference>
<feature type="domain" description="Biotin carboxylation" evidence="15">
    <location>
        <begin position="1"/>
        <end position="443"/>
    </location>
</feature>
<evidence type="ECO:0000256" key="3">
    <source>
        <dbReference type="ARBA" id="ARBA00011750"/>
    </source>
</evidence>
<dbReference type="InterPro" id="IPR011764">
    <property type="entry name" value="Biotin_carboxylation_dom"/>
</dbReference>
<dbReference type="GO" id="GO:0006633">
    <property type="term" value="P:fatty acid biosynthetic process"/>
    <property type="evidence" value="ECO:0007669"/>
    <property type="project" value="UniProtKB-KW"/>
</dbReference>
<dbReference type="KEGG" id="ttk:TST_1663"/>
<keyword evidence="10 13" id="KW-0092">Biotin</keyword>
<dbReference type="PROSITE" id="PS50975">
    <property type="entry name" value="ATP_GRASP"/>
    <property type="match status" value="1"/>
</dbReference>
<dbReference type="Proteomes" id="UP000063234">
    <property type="component" value="Chromosome"/>
</dbReference>
<keyword evidence="8 12" id="KW-0067">ATP-binding</keyword>
<dbReference type="FunFam" id="3.30.1490.20:FF:000018">
    <property type="entry name" value="Biotin carboxylase"/>
    <property type="match status" value="1"/>
</dbReference>
<keyword evidence="13" id="KW-0443">Lipid metabolism</keyword>
<organism evidence="16 17">
    <name type="scientific">Thermosulfidibacter takaii (strain DSM 17441 / JCM 13301 / NBRC 103674 / ABI70S6)</name>
    <dbReference type="NCBI Taxonomy" id="1298851"/>
    <lineage>
        <taxon>Bacteria</taxon>
        <taxon>Pseudomonadati</taxon>
        <taxon>Thermosulfidibacterota</taxon>
        <taxon>Thermosulfidibacteria</taxon>
        <taxon>Thermosulfidibacterales</taxon>
        <taxon>Thermosulfidibacteraceae</taxon>
    </lineage>
</organism>
<keyword evidence="5 13" id="KW-0436">Ligase</keyword>
<dbReference type="AlphaFoldDB" id="A0A0S3QVU0"/>
<evidence type="ECO:0000256" key="4">
    <source>
        <dbReference type="ARBA" id="ARBA00013263"/>
    </source>
</evidence>
<evidence type="ECO:0000256" key="1">
    <source>
        <dbReference type="ARBA" id="ARBA00003761"/>
    </source>
</evidence>
<sequence length="443" mass="48442">MFKRVLVANRGEIALRILRTLRELGIESVVVYSEADVDSLPVKFADKTVCIGSPDPKDSYLNVHNILSAAEITGCDAIHPGYGFLAENADFAEVCADLGFKFIGPPAEVIRLMGDKVKAIQAAKRAGVPTIPGSGEPVNTLEEALEIARSIGYPVLLKAAAGGGGRGMRLVKNEEELAKSFESARGEAEVGFGDPTIYIEKLIVGARHIEVQVIADEHGNIIHLGERECSIQRRHQKLLEEAPAVIDYKLRQKICEDAVKLAESVGYTNAGTVEFLVDAEGNHYFIEMNTRIQVEHPVTEMVTGVDMVKLQLMVASGQKLSLTQKEVTFKGWAIEMRVNAEDPKTFAPSPGTIKKLVLPGGLGVRVDSAVYQGYTIPPYYDSMIAKLIVYGDSRLEAIQRAKRAVSECIIEGVKTTLPLYAYILRHEDFINANISVGWLESTM</sequence>
<comment type="function">
    <text evidence="1 13">This protein is a component of the acetyl coenzyme A carboxylase complex; first, biotin carboxylase catalyzes the carboxylation of the carrier protein and then the transcarboxylase transfers the carboxyl group to form malonyl-CoA.</text>
</comment>
<protein>
    <recommendedName>
        <fullName evidence="4 13">Biotin carboxylase</fullName>
        <ecNumber evidence="4 13">6.3.4.14</ecNumber>
    </recommendedName>
    <alternativeName>
        <fullName evidence="13">Acetyl-coenzyme A carboxylase biotin carboxylase subunit A</fullName>
    </alternativeName>
</protein>
<dbReference type="Gene3D" id="3.30.470.20">
    <property type="entry name" value="ATP-grasp fold, B domain"/>
    <property type="match status" value="1"/>
</dbReference>
<keyword evidence="7 12" id="KW-0547">Nucleotide-binding</keyword>
<dbReference type="PANTHER" id="PTHR48095">
    <property type="entry name" value="PYRUVATE CARBOXYLASE SUBUNIT A"/>
    <property type="match status" value="1"/>
</dbReference>
<evidence type="ECO:0000256" key="5">
    <source>
        <dbReference type="ARBA" id="ARBA00022598"/>
    </source>
</evidence>
<proteinExistence type="predicted"/>
<evidence type="ECO:0000259" key="14">
    <source>
        <dbReference type="PROSITE" id="PS50975"/>
    </source>
</evidence>
<feature type="domain" description="ATP-grasp" evidence="14">
    <location>
        <begin position="120"/>
        <end position="316"/>
    </location>
</feature>
<reference evidence="17" key="1">
    <citation type="journal article" date="2018" name="Science">
        <title>A primordial and reversible TCA cycle in a facultatively chemolithoautotrophic thermophile.</title>
        <authorList>
            <person name="Nunoura T."/>
            <person name="Chikaraishi Y."/>
            <person name="Izaki R."/>
            <person name="Suwa T."/>
            <person name="Sato T."/>
            <person name="Harada T."/>
            <person name="Mori K."/>
            <person name="Kato Y."/>
            <person name="Miyazaki M."/>
            <person name="Shimamura S."/>
            <person name="Yanagawa K."/>
            <person name="Shuto A."/>
            <person name="Ohkouchi N."/>
            <person name="Fujita N."/>
            <person name="Takaki Y."/>
            <person name="Atomi H."/>
            <person name="Takai K."/>
        </authorList>
    </citation>
    <scope>NUCLEOTIDE SEQUENCE [LARGE SCALE GENOMIC DNA]</scope>
    <source>
        <strain evidence="17">DSM 17441 / JCM 13301 / NBRC 103674 / ABI70S6</strain>
    </source>
</reference>
<comment type="catalytic activity">
    <reaction evidence="11 13">
        <text>N(6)-biotinyl-L-lysyl-[protein] + hydrogencarbonate + ATP = N(6)-carboxybiotinyl-L-lysyl-[protein] + ADP + phosphate + H(+)</text>
        <dbReference type="Rhea" id="RHEA:13501"/>
        <dbReference type="Rhea" id="RHEA-COMP:10505"/>
        <dbReference type="Rhea" id="RHEA-COMP:10506"/>
        <dbReference type="ChEBI" id="CHEBI:15378"/>
        <dbReference type="ChEBI" id="CHEBI:17544"/>
        <dbReference type="ChEBI" id="CHEBI:30616"/>
        <dbReference type="ChEBI" id="CHEBI:43474"/>
        <dbReference type="ChEBI" id="CHEBI:83144"/>
        <dbReference type="ChEBI" id="CHEBI:83145"/>
        <dbReference type="ChEBI" id="CHEBI:456216"/>
        <dbReference type="EC" id="6.3.4.14"/>
    </reaction>
</comment>
<keyword evidence="13" id="KW-0276">Fatty acid metabolism</keyword>
<comment type="subunit">
    <text evidence="3 13">Acetyl-CoA carboxylase is a heterohexamer of biotin carboxyl carrier protein, biotin carboxylase and the two subunits of carboxyl transferase in a 2:2 complex.</text>
</comment>
<dbReference type="STRING" id="1298851.TST_1663"/>
<dbReference type="GO" id="GO:0004075">
    <property type="term" value="F:biotin carboxylase activity"/>
    <property type="evidence" value="ECO:0007669"/>
    <property type="project" value="UniProtKB-EC"/>
</dbReference>
<dbReference type="InterPro" id="IPR005481">
    <property type="entry name" value="BC-like_N"/>
</dbReference>
<keyword evidence="6" id="KW-0479">Metal-binding</keyword>
<evidence type="ECO:0000256" key="8">
    <source>
        <dbReference type="ARBA" id="ARBA00022840"/>
    </source>
</evidence>
<dbReference type="PANTHER" id="PTHR48095:SF2">
    <property type="entry name" value="BIOTIN CARBOXYLASE, CHLOROPLASTIC"/>
    <property type="match status" value="1"/>
</dbReference>
<dbReference type="Pfam" id="PF02785">
    <property type="entry name" value="Biotin_carb_C"/>
    <property type="match status" value="1"/>
</dbReference>
<dbReference type="Pfam" id="PF02786">
    <property type="entry name" value="CPSase_L_D2"/>
    <property type="match status" value="1"/>
</dbReference>
<dbReference type="SUPFAM" id="SSF52440">
    <property type="entry name" value="PreATP-grasp domain"/>
    <property type="match status" value="1"/>
</dbReference>
<evidence type="ECO:0000256" key="13">
    <source>
        <dbReference type="RuleBase" id="RU365063"/>
    </source>
</evidence>
<evidence type="ECO:0000259" key="15">
    <source>
        <dbReference type="PROSITE" id="PS50979"/>
    </source>
</evidence>
<evidence type="ECO:0000256" key="7">
    <source>
        <dbReference type="ARBA" id="ARBA00022741"/>
    </source>
</evidence>
<dbReference type="Pfam" id="PF00289">
    <property type="entry name" value="Biotin_carb_N"/>
    <property type="match status" value="1"/>
</dbReference>
<dbReference type="SUPFAM" id="SSF51246">
    <property type="entry name" value="Rudiment single hybrid motif"/>
    <property type="match status" value="1"/>
</dbReference>
<dbReference type="InterPro" id="IPR011054">
    <property type="entry name" value="Rudment_hybrid_motif"/>
</dbReference>
<dbReference type="EC" id="6.3.4.14" evidence="4 13"/>
<dbReference type="NCBIfam" id="TIGR00514">
    <property type="entry name" value="accC"/>
    <property type="match status" value="1"/>
</dbReference>
<dbReference type="InterPro" id="IPR011761">
    <property type="entry name" value="ATP-grasp"/>
</dbReference>
<dbReference type="PROSITE" id="PS00866">
    <property type="entry name" value="CPSASE_1"/>
    <property type="match status" value="1"/>
</dbReference>
<dbReference type="PATRIC" id="fig|1298851.3.peg.1742"/>
<name>A0A0S3QVU0_THET7</name>
<dbReference type="InterPro" id="IPR051602">
    <property type="entry name" value="ACC_Biotin_Carboxylase"/>
</dbReference>
<dbReference type="RefSeq" id="WP_068550616.1">
    <property type="nucleotide sequence ID" value="NZ_AP013035.1"/>
</dbReference>
<dbReference type="InterPro" id="IPR016185">
    <property type="entry name" value="PreATP-grasp_dom_sf"/>
</dbReference>
<evidence type="ECO:0000313" key="17">
    <source>
        <dbReference type="Proteomes" id="UP000063234"/>
    </source>
</evidence>
<dbReference type="NCBIfam" id="NF006367">
    <property type="entry name" value="PRK08591.1"/>
    <property type="match status" value="1"/>
</dbReference>
<keyword evidence="13" id="KW-0444">Lipid biosynthesis</keyword>
<dbReference type="FunFam" id="3.40.50.20:FF:000010">
    <property type="entry name" value="Propionyl-CoA carboxylase subunit alpha"/>
    <property type="match status" value="1"/>
</dbReference>
<keyword evidence="13" id="KW-0275">Fatty acid biosynthesis</keyword>
<dbReference type="GO" id="GO:0046872">
    <property type="term" value="F:metal ion binding"/>
    <property type="evidence" value="ECO:0007669"/>
    <property type="project" value="UniProtKB-KW"/>
</dbReference>
<dbReference type="InterPro" id="IPR004549">
    <property type="entry name" value="Acetyl_CoA_COase_biotin_COase"/>
</dbReference>
<comment type="pathway">
    <text evidence="2 13">Lipid metabolism; malonyl-CoA biosynthesis; malonyl-CoA from acetyl-CoA: step 1/1.</text>
</comment>
<evidence type="ECO:0000256" key="2">
    <source>
        <dbReference type="ARBA" id="ARBA00004956"/>
    </source>
</evidence>
<evidence type="ECO:0000256" key="9">
    <source>
        <dbReference type="ARBA" id="ARBA00022842"/>
    </source>
</evidence>
<dbReference type="PROSITE" id="PS00867">
    <property type="entry name" value="CPSASE_2"/>
    <property type="match status" value="1"/>
</dbReference>
<evidence type="ECO:0000256" key="11">
    <source>
        <dbReference type="ARBA" id="ARBA00048600"/>
    </source>
</evidence>
<keyword evidence="9" id="KW-0460">Magnesium</keyword>
<evidence type="ECO:0000256" key="10">
    <source>
        <dbReference type="ARBA" id="ARBA00023267"/>
    </source>
</evidence>
<dbReference type="OrthoDB" id="9807469at2"/>
<dbReference type="EMBL" id="AP013035">
    <property type="protein sequence ID" value="BAT72447.1"/>
    <property type="molecule type" value="Genomic_DNA"/>
</dbReference>
<evidence type="ECO:0000256" key="6">
    <source>
        <dbReference type="ARBA" id="ARBA00022723"/>
    </source>
</evidence>
<evidence type="ECO:0000256" key="12">
    <source>
        <dbReference type="PROSITE-ProRule" id="PRU00409"/>
    </source>
</evidence>
<dbReference type="SMART" id="SM00878">
    <property type="entry name" value="Biotin_carb_C"/>
    <property type="match status" value="1"/>
</dbReference>
<gene>
    <name evidence="16" type="ORF">TST_1663</name>
</gene>
<accession>A0A0S3QVU0</accession>
<keyword evidence="17" id="KW-1185">Reference proteome</keyword>
<dbReference type="PROSITE" id="PS50979">
    <property type="entry name" value="BC"/>
    <property type="match status" value="1"/>
</dbReference>
<dbReference type="InterPro" id="IPR005482">
    <property type="entry name" value="Biotin_COase_C"/>
</dbReference>
<evidence type="ECO:0000313" key="16">
    <source>
        <dbReference type="EMBL" id="BAT72447.1"/>
    </source>
</evidence>
<dbReference type="InterPro" id="IPR005479">
    <property type="entry name" value="CPAse_ATP-bd"/>
</dbReference>